<keyword evidence="3" id="KW-1185">Reference proteome</keyword>
<dbReference type="AlphaFoldDB" id="A0A7J6S0N5"/>
<gene>
    <name evidence="2" type="ORF">FOZ63_008776</name>
</gene>
<dbReference type="Proteomes" id="UP000553632">
    <property type="component" value="Unassembled WGS sequence"/>
</dbReference>
<dbReference type="EMBL" id="JABANO010022179">
    <property type="protein sequence ID" value="KAF4725600.1"/>
    <property type="molecule type" value="Genomic_DNA"/>
</dbReference>
<accession>A0A7J6S0N5</accession>
<protein>
    <submittedName>
        <fullName evidence="2">Uncharacterized protein</fullName>
    </submittedName>
</protein>
<comment type="caution">
    <text evidence="2">The sequence shown here is derived from an EMBL/GenBank/DDBJ whole genome shotgun (WGS) entry which is preliminary data.</text>
</comment>
<feature type="chain" id="PRO_5029707857" evidence="1">
    <location>
        <begin position="20"/>
        <end position="127"/>
    </location>
</feature>
<organism evidence="2 3">
    <name type="scientific">Perkinsus olseni</name>
    <name type="common">Perkinsus atlanticus</name>
    <dbReference type="NCBI Taxonomy" id="32597"/>
    <lineage>
        <taxon>Eukaryota</taxon>
        <taxon>Sar</taxon>
        <taxon>Alveolata</taxon>
        <taxon>Perkinsozoa</taxon>
        <taxon>Perkinsea</taxon>
        <taxon>Perkinsida</taxon>
        <taxon>Perkinsidae</taxon>
        <taxon>Perkinsus</taxon>
    </lineage>
</organism>
<evidence type="ECO:0000313" key="3">
    <source>
        <dbReference type="Proteomes" id="UP000553632"/>
    </source>
</evidence>
<evidence type="ECO:0000256" key="1">
    <source>
        <dbReference type="SAM" id="SignalP"/>
    </source>
</evidence>
<name>A0A7J6S0N5_PEROL</name>
<evidence type="ECO:0000313" key="2">
    <source>
        <dbReference type="EMBL" id="KAF4725600.1"/>
    </source>
</evidence>
<keyword evidence="1" id="KW-0732">Signal</keyword>
<sequence length="127" mass="14228">MAITLNLLLHLVLFTTVSGVVYEHKFGNATMVLDFGDIFGPVLGQRDDHIGIDIFCKQPHGGLAPENSEDFARYRKDAYESCGAVLSESMFLSIFVFPDFMVTSTDFGNYLLIEEPSDEELIEEPEK</sequence>
<feature type="signal peptide" evidence="1">
    <location>
        <begin position="1"/>
        <end position="19"/>
    </location>
</feature>
<reference evidence="2 3" key="1">
    <citation type="submission" date="2020-04" db="EMBL/GenBank/DDBJ databases">
        <title>Perkinsus olseni comparative genomics.</title>
        <authorList>
            <person name="Bogema D.R."/>
        </authorList>
    </citation>
    <scope>NUCLEOTIDE SEQUENCE [LARGE SCALE GENOMIC DNA]</scope>
    <source>
        <strain evidence="2 3">ATCC PRA-207</strain>
    </source>
</reference>
<proteinExistence type="predicted"/>